<dbReference type="GO" id="GO:0005737">
    <property type="term" value="C:cytoplasm"/>
    <property type="evidence" value="ECO:0007669"/>
    <property type="project" value="TreeGrafter"/>
</dbReference>
<dbReference type="InterPro" id="IPR017850">
    <property type="entry name" value="Alkaline_phosphatase_core_sf"/>
</dbReference>
<dbReference type="STRING" id="630515.SAMN04489812_4936"/>
<dbReference type="InterPro" id="IPR000917">
    <property type="entry name" value="Sulfatase_N"/>
</dbReference>
<dbReference type="PANTHER" id="PTHR45953:SF1">
    <property type="entry name" value="IDURONATE 2-SULFATASE"/>
    <property type="match status" value="1"/>
</dbReference>
<name>A0A1H1Z2M4_9ACTN</name>
<gene>
    <name evidence="5" type="ORF">SAMN04489812_4936</name>
</gene>
<feature type="domain" description="Sulfatase N-terminal" evidence="4">
    <location>
        <begin position="9"/>
        <end position="370"/>
    </location>
</feature>
<dbReference type="EMBL" id="LT629772">
    <property type="protein sequence ID" value="SDT27853.1"/>
    <property type="molecule type" value="Genomic_DNA"/>
</dbReference>
<evidence type="ECO:0000256" key="1">
    <source>
        <dbReference type="ARBA" id="ARBA00008779"/>
    </source>
</evidence>
<evidence type="ECO:0000313" key="5">
    <source>
        <dbReference type="EMBL" id="SDT27853.1"/>
    </source>
</evidence>
<dbReference type="PANTHER" id="PTHR45953">
    <property type="entry name" value="IDURONATE 2-SULFATASE"/>
    <property type="match status" value="1"/>
</dbReference>
<keyword evidence="2" id="KW-0479">Metal-binding</keyword>
<dbReference type="RefSeq" id="WP_091528457.1">
    <property type="nucleotide sequence ID" value="NZ_LT629772.1"/>
</dbReference>
<dbReference type="OrthoDB" id="9777306at2"/>
<dbReference type="GO" id="GO:0008484">
    <property type="term" value="F:sulfuric ester hydrolase activity"/>
    <property type="evidence" value="ECO:0007669"/>
    <property type="project" value="TreeGrafter"/>
</dbReference>
<reference evidence="5 6" key="1">
    <citation type="submission" date="2016-10" db="EMBL/GenBank/DDBJ databases">
        <authorList>
            <person name="de Groot N.N."/>
        </authorList>
    </citation>
    <scope>NUCLEOTIDE SEQUENCE [LARGE SCALE GENOMIC DNA]</scope>
    <source>
        <strain evidence="5 6">DSM 21800</strain>
    </source>
</reference>
<evidence type="ECO:0000313" key="6">
    <source>
        <dbReference type="Proteomes" id="UP000199103"/>
    </source>
</evidence>
<sequence>MTGAAPGRPNVLVIMSDEQSWNTMGCTHNPAARTPHLDSLAGRGRVFDGMYTPFPLCCPSRTSLMTGLMPRHHHVLGNWRGIRPDLADRGLGRWFADAGYHTFYVGKWHLPGSTPARMGFAAQAAIPAVLDGKDRGRYIPAYRDYARANGFRLLPDHIENVTAEDVAGLRDPAGPHRTTASIPLEHYLEPWQTRQFADVLHGSPTDRPWFGYCSFNAPHFPMVVPRPYDTIIDRSAIELPASWQRGFDDLPKEVRRSHFARRFVDLDEDGWREVIAHYYGMISMVDDQVGVIVELLRRRGELENTIIVFTSDHGDMMGAHRLMEKGHLLHYEESVHIPLIITHPDGLSGRDSALHTMPDLSPTLLDLAGIATPAGIDGISFADEGSGRDAVITESVLWDRNSEDAHGEHRDPAGFRLGPDTINLSIRDHDHRYIYRSDDVDELYDHRSDPAELNNIAGQCPELVAIDRERLAAEVGDVFPQVAEQLRTASGHPLSRKAPS</sequence>
<evidence type="ECO:0000259" key="4">
    <source>
        <dbReference type="Pfam" id="PF00884"/>
    </source>
</evidence>
<evidence type="ECO:0000256" key="3">
    <source>
        <dbReference type="ARBA" id="ARBA00022801"/>
    </source>
</evidence>
<keyword evidence="3" id="KW-0378">Hydrolase</keyword>
<dbReference type="Gene3D" id="3.40.720.10">
    <property type="entry name" value="Alkaline Phosphatase, subunit A"/>
    <property type="match status" value="1"/>
</dbReference>
<accession>A0A1H1Z2M4</accession>
<dbReference type="Pfam" id="PF00884">
    <property type="entry name" value="Sulfatase"/>
    <property type="match status" value="1"/>
</dbReference>
<organism evidence="5 6">
    <name type="scientific">Microlunatus soli</name>
    <dbReference type="NCBI Taxonomy" id="630515"/>
    <lineage>
        <taxon>Bacteria</taxon>
        <taxon>Bacillati</taxon>
        <taxon>Actinomycetota</taxon>
        <taxon>Actinomycetes</taxon>
        <taxon>Propionibacteriales</taxon>
        <taxon>Propionibacteriaceae</taxon>
        <taxon>Microlunatus</taxon>
    </lineage>
</organism>
<evidence type="ECO:0000256" key="2">
    <source>
        <dbReference type="ARBA" id="ARBA00022723"/>
    </source>
</evidence>
<dbReference type="AlphaFoldDB" id="A0A1H1Z2M4"/>
<protein>
    <submittedName>
        <fullName evidence="5">Arylsulfatase A</fullName>
    </submittedName>
</protein>
<dbReference type="SUPFAM" id="SSF53649">
    <property type="entry name" value="Alkaline phosphatase-like"/>
    <property type="match status" value="1"/>
</dbReference>
<keyword evidence="6" id="KW-1185">Reference proteome</keyword>
<dbReference type="PROSITE" id="PS00523">
    <property type="entry name" value="SULFATASE_1"/>
    <property type="match status" value="1"/>
</dbReference>
<comment type="similarity">
    <text evidence="1">Belongs to the sulfatase family.</text>
</comment>
<dbReference type="Proteomes" id="UP000199103">
    <property type="component" value="Chromosome I"/>
</dbReference>
<proteinExistence type="inferred from homology"/>
<dbReference type="PROSITE" id="PS00149">
    <property type="entry name" value="SULFATASE_2"/>
    <property type="match status" value="1"/>
</dbReference>
<dbReference type="InterPro" id="IPR024607">
    <property type="entry name" value="Sulfatase_CS"/>
</dbReference>
<dbReference type="GO" id="GO:0046872">
    <property type="term" value="F:metal ion binding"/>
    <property type="evidence" value="ECO:0007669"/>
    <property type="project" value="UniProtKB-KW"/>
</dbReference>